<name>A0A1V8RRW8_9HYPH</name>
<dbReference type="InterPro" id="IPR010385">
    <property type="entry name" value="DUF982"/>
</dbReference>
<dbReference type="OrthoDB" id="8116604at2"/>
<dbReference type="STRING" id="1873176.BFN67_02425"/>
<dbReference type="Gene3D" id="6.10.250.730">
    <property type="match status" value="1"/>
</dbReference>
<accession>A0A1V8RRW8</accession>
<proteinExistence type="predicted"/>
<gene>
    <name evidence="1" type="ORF">BFN67_02425</name>
</gene>
<protein>
    <recommendedName>
        <fullName evidence="3">DUF982 domain-containing protein</fullName>
    </recommendedName>
</protein>
<evidence type="ECO:0008006" key="3">
    <source>
        <dbReference type="Google" id="ProtNLM"/>
    </source>
</evidence>
<dbReference type="Proteomes" id="UP000191905">
    <property type="component" value="Unassembled WGS sequence"/>
</dbReference>
<dbReference type="Pfam" id="PF06169">
    <property type="entry name" value="DUF982"/>
    <property type="match status" value="1"/>
</dbReference>
<dbReference type="AlphaFoldDB" id="A0A1V8RRW8"/>
<evidence type="ECO:0000313" key="2">
    <source>
        <dbReference type="Proteomes" id="UP000191905"/>
    </source>
</evidence>
<organism evidence="1 2">
    <name type="scientific">Manganibacter manganicus</name>
    <dbReference type="NCBI Taxonomy" id="1873176"/>
    <lineage>
        <taxon>Bacteria</taxon>
        <taxon>Pseudomonadati</taxon>
        <taxon>Pseudomonadota</taxon>
        <taxon>Alphaproteobacteria</taxon>
        <taxon>Hyphomicrobiales</taxon>
        <taxon>Phyllobacteriaceae</taxon>
        <taxon>Manganibacter</taxon>
    </lineage>
</organism>
<evidence type="ECO:0000313" key="1">
    <source>
        <dbReference type="EMBL" id="OQM75962.1"/>
    </source>
</evidence>
<sequence length="98" mass="10809">MDNLQFEVPVRVTVTADMPIDEIYGVEQALDFLGDWPKGRQGKLYQTAFNACFGASVGVVSTEEACRAFAAFCRASGVMARDMLRPKKRPVAKKPSLH</sequence>
<keyword evidence="2" id="KW-1185">Reference proteome</keyword>
<comment type="caution">
    <text evidence="1">The sequence shown here is derived from an EMBL/GenBank/DDBJ whole genome shotgun (WGS) entry which is preliminary data.</text>
</comment>
<dbReference type="EMBL" id="MDET01000012">
    <property type="protein sequence ID" value="OQM75962.1"/>
    <property type="molecule type" value="Genomic_DNA"/>
</dbReference>
<reference evidence="1 2" key="1">
    <citation type="journal article" date="2016" name="Int. J. Syst. Evol. Microbiol.">
        <title>Pseudaminobacter manganicus sp. nov., isolated from sludge of a manganese mine.</title>
        <authorList>
            <person name="Li J."/>
            <person name="Huang J."/>
            <person name="Liao S."/>
            <person name="Wang G."/>
        </authorList>
    </citation>
    <scope>NUCLEOTIDE SEQUENCE [LARGE SCALE GENOMIC DNA]</scope>
    <source>
        <strain evidence="1 2">JH-7</strain>
    </source>
</reference>